<dbReference type="Proteomes" id="UP000887565">
    <property type="component" value="Unplaced"/>
</dbReference>
<accession>A0A915JP81</accession>
<proteinExistence type="predicted"/>
<protein>
    <submittedName>
        <fullName evidence="3">Uncharacterized protein</fullName>
    </submittedName>
</protein>
<feature type="region of interest" description="Disordered" evidence="1">
    <location>
        <begin position="1"/>
        <end position="27"/>
    </location>
</feature>
<name>A0A915JP81_ROMCU</name>
<keyword evidence="2" id="KW-1185">Reference proteome</keyword>
<sequence>MSDLKSKFFDNEASLPPAKTPMGNLPDGKSRYVSICRKAVRVLQKPLAVLERHYNQLSFDSISSGFNLKKQDIEEKFSKTTSMKLFSLFYDKKGIIASKSLEG</sequence>
<evidence type="ECO:0000313" key="3">
    <source>
        <dbReference type="WBParaSite" id="nRc.2.0.1.t27746-RA"/>
    </source>
</evidence>
<organism evidence="2 3">
    <name type="scientific">Romanomermis culicivorax</name>
    <name type="common">Nematode worm</name>
    <dbReference type="NCBI Taxonomy" id="13658"/>
    <lineage>
        <taxon>Eukaryota</taxon>
        <taxon>Metazoa</taxon>
        <taxon>Ecdysozoa</taxon>
        <taxon>Nematoda</taxon>
        <taxon>Enoplea</taxon>
        <taxon>Dorylaimia</taxon>
        <taxon>Mermithida</taxon>
        <taxon>Mermithoidea</taxon>
        <taxon>Mermithidae</taxon>
        <taxon>Romanomermis</taxon>
    </lineage>
</organism>
<reference evidence="3" key="1">
    <citation type="submission" date="2022-11" db="UniProtKB">
        <authorList>
            <consortium name="WormBaseParasite"/>
        </authorList>
    </citation>
    <scope>IDENTIFICATION</scope>
</reference>
<dbReference type="WBParaSite" id="nRc.2.0.1.t27746-RA">
    <property type="protein sequence ID" value="nRc.2.0.1.t27746-RA"/>
    <property type="gene ID" value="nRc.2.0.1.g27746"/>
</dbReference>
<dbReference type="AlphaFoldDB" id="A0A915JP81"/>
<feature type="compositionally biased region" description="Basic and acidic residues" evidence="1">
    <location>
        <begin position="1"/>
        <end position="10"/>
    </location>
</feature>
<evidence type="ECO:0000256" key="1">
    <source>
        <dbReference type="SAM" id="MobiDB-lite"/>
    </source>
</evidence>
<evidence type="ECO:0000313" key="2">
    <source>
        <dbReference type="Proteomes" id="UP000887565"/>
    </source>
</evidence>